<dbReference type="RefSeq" id="WP_129470824.1">
    <property type="nucleotide sequence ID" value="NZ_SAWZ01000004.1"/>
</dbReference>
<dbReference type="GO" id="GO:0000155">
    <property type="term" value="F:phosphorelay sensor kinase activity"/>
    <property type="evidence" value="ECO:0007669"/>
    <property type="project" value="InterPro"/>
</dbReference>
<accession>A0A4Q1JX85</accession>
<dbReference type="InterPro" id="IPR001789">
    <property type="entry name" value="Sig_transdc_resp-reg_receiver"/>
</dbReference>
<dbReference type="EC" id="2.7.13.3" evidence="2"/>
<dbReference type="Proteomes" id="UP000289784">
    <property type="component" value="Unassembled WGS sequence"/>
</dbReference>
<dbReference type="SMART" id="SM00387">
    <property type="entry name" value="HATPase_c"/>
    <property type="match status" value="1"/>
</dbReference>
<evidence type="ECO:0000313" key="10">
    <source>
        <dbReference type="Proteomes" id="UP000289784"/>
    </source>
</evidence>
<evidence type="ECO:0000313" key="9">
    <source>
        <dbReference type="EMBL" id="RXR05912.1"/>
    </source>
</evidence>
<dbReference type="InterPro" id="IPR004358">
    <property type="entry name" value="Sig_transdc_His_kin-like_C"/>
</dbReference>
<feature type="modified residue" description="4-aspartylphosphate" evidence="6">
    <location>
        <position position="436"/>
    </location>
</feature>
<evidence type="ECO:0000259" key="7">
    <source>
        <dbReference type="PROSITE" id="PS50109"/>
    </source>
</evidence>
<dbReference type="InterPro" id="IPR003661">
    <property type="entry name" value="HisK_dim/P_dom"/>
</dbReference>
<dbReference type="InterPro" id="IPR011006">
    <property type="entry name" value="CheY-like_superfamily"/>
</dbReference>
<keyword evidence="5 9" id="KW-0418">Kinase</keyword>
<dbReference type="Pfam" id="PF00072">
    <property type="entry name" value="Response_reg"/>
    <property type="match status" value="1"/>
</dbReference>
<gene>
    <name evidence="9" type="ORF">EPA99_08635</name>
</gene>
<dbReference type="PROSITE" id="PS50109">
    <property type="entry name" value="HIS_KIN"/>
    <property type="match status" value="1"/>
</dbReference>
<dbReference type="InterPro" id="IPR036097">
    <property type="entry name" value="HisK_dim/P_sf"/>
</dbReference>
<keyword evidence="10" id="KW-1185">Reference proteome</keyword>
<dbReference type="EMBL" id="SAWZ01000004">
    <property type="protein sequence ID" value="RXR05912.1"/>
    <property type="molecule type" value="Genomic_DNA"/>
</dbReference>
<dbReference type="InterPro" id="IPR003594">
    <property type="entry name" value="HATPase_dom"/>
</dbReference>
<organism evidence="9 10">
    <name type="scientific">Pseudoxanthomonas composti</name>
    <dbReference type="NCBI Taxonomy" id="2137479"/>
    <lineage>
        <taxon>Bacteria</taxon>
        <taxon>Pseudomonadati</taxon>
        <taxon>Pseudomonadota</taxon>
        <taxon>Gammaproteobacteria</taxon>
        <taxon>Lysobacterales</taxon>
        <taxon>Lysobacteraceae</taxon>
        <taxon>Pseudoxanthomonas</taxon>
    </lineage>
</organism>
<dbReference type="InterPro" id="IPR036890">
    <property type="entry name" value="HATPase_C_sf"/>
</dbReference>
<keyword evidence="4" id="KW-0808">Transferase</keyword>
<dbReference type="PRINTS" id="PR00344">
    <property type="entry name" value="BCTRLSENSOR"/>
</dbReference>
<dbReference type="OrthoDB" id="9776727at2"/>
<evidence type="ECO:0000256" key="4">
    <source>
        <dbReference type="ARBA" id="ARBA00022679"/>
    </source>
</evidence>
<evidence type="ECO:0000256" key="3">
    <source>
        <dbReference type="ARBA" id="ARBA00022553"/>
    </source>
</evidence>
<protein>
    <recommendedName>
        <fullName evidence="2">histidine kinase</fullName>
        <ecNumber evidence="2">2.7.13.3</ecNumber>
    </recommendedName>
</protein>
<feature type="domain" description="Response regulatory" evidence="8">
    <location>
        <begin position="387"/>
        <end position="501"/>
    </location>
</feature>
<dbReference type="InterPro" id="IPR005467">
    <property type="entry name" value="His_kinase_dom"/>
</dbReference>
<comment type="caution">
    <text evidence="9">The sequence shown here is derived from an EMBL/GenBank/DDBJ whole genome shotgun (WGS) entry which is preliminary data.</text>
</comment>
<dbReference type="GO" id="GO:0009927">
    <property type="term" value="F:histidine phosphotransfer kinase activity"/>
    <property type="evidence" value="ECO:0007669"/>
    <property type="project" value="TreeGrafter"/>
</dbReference>
<dbReference type="GO" id="GO:0005886">
    <property type="term" value="C:plasma membrane"/>
    <property type="evidence" value="ECO:0007669"/>
    <property type="project" value="TreeGrafter"/>
</dbReference>
<dbReference type="PANTHER" id="PTHR43047">
    <property type="entry name" value="TWO-COMPONENT HISTIDINE PROTEIN KINASE"/>
    <property type="match status" value="1"/>
</dbReference>
<evidence type="ECO:0000256" key="6">
    <source>
        <dbReference type="PROSITE-ProRule" id="PRU00169"/>
    </source>
</evidence>
<dbReference type="SUPFAM" id="SSF52172">
    <property type="entry name" value="CheY-like"/>
    <property type="match status" value="2"/>
</dbReference>
<dbReference type="CDD" id="cd00082">
    <property type="entry name" value="HisKA"/>
    <property type="match status" value="1"/>
</dbReference>
<sequence>MPHRAAAAALGPLRILLVEDSPEDAELMSGQLLDAGFDARFERVDEREAMADALAQFQPDIVLSDLTMPGFSGYDALAMVQAYAPATPFIFVSGTIGEDQAVQALQQGAADYILKHHPVRLPSAVERAVRLARSEADRDRAERELLRSQRLDMLAMLAAGLSHDLRNVLQPLLIVPDLLNARSEDPKIRRLGEVISECGRRGHEMADSMLQFVRGARANREHVQLTELFRAVKLLLQGSLPRGVEFEIEAPGESLGIDVNYTELQQTLLNLALNAIQAMPNGGTVRLLARAEQHEGQEFICIEVADTGVGMDAQTQAKLFTPFFTTKSAGTGLGLISCKRIVESYGGSIAVRSAPGAGTTFEVRLPLSPDVLPEEPGEVIADGRGRRVLVVDGDVTRLTLLVNAFSGQGYAPVQAPDGAYALRMLDAGMPDLVVLDTDISLLPAGPLMRALAEVGYEGPVIALESPAQPLNRATLPVGTVLHVLAKPVEMRSLLLTAGRALESGGG</sequence>
<reference evidence="9 10" key="1">
    <citation type="submission" date="2019-01" db="EMBL/GenBank/DDBJ databases">
        <title>Pseudoxanthomonas composti sp. nov., isolated from compost.</title>
        <authorList>
            <person name="Yang G."/>
        </authorList>
    </citation>
    <scope>NUCLEOTIDE SEQUENCE [LARGE SCALE GENOMIC DNA]</scope>
    <source>
        <strain evidence="9 10">GSS15</strain>
    </source>
</reference>
<evidence type="ECO:0000256" key="5">
    <source>
        <dbReference type="ARBA" id="ARBA00022777"/>
    </source>
</evidence>
<name>A0A4Q1JX85_9GAMM</name>
<dbReference type="SMART" id="SM00448">
    <property type="entry name" value="REC"/>
    <property type="match status" value="2"/>
</dbReference>
<dbReference type="AlphaFoldDB" id="A0A4Q1JX85"/>
<dbReference type="SUPFAM" id="SSF55874">
    <property type="entry name" value="ATPase domain of HSP90 chaperone/DNA topoisomerase II/histidine kinase"/>
    <property type="match status" value="1"/>
</dbReference>
<dbReference type="Gene3D" id="1.10.287.130">
    <property type="match status" value="1"/>
</dbReference>
<feature type="modified residue" description="4-aspartylphosphate" evidence="6">
    <location>
        <position position="65"/>
    </location>
</feature>
<evidence type="ECO:0000256" key="2">
    <source>
        <dbReference type="ARBA" id="ARBA00012438"/>
    </source>
</evidence>
<dbReference type="Pfam" id="PF02518">
    <property type="entry name" value="HATPase_c"/>
    <property type="match status" value="1"/>
</dbReference>
<feature type="domain" description="Histidine kinase" evidence="7">
    <location>
        <begin position="160"/>
        <end position="369"/>
    </location>
</feature>
<dbReference type="SUPFAM" id="SSF47384">
    <property type="entry name" value="Homodimeric domain of signal transducing histidine kinase"/>
    <property type="match status" value="1"/>
</dbReference>
<evidence type="ECO:0000259" key="8">
    <source>
        <dbReference type="PROSITE" id="PS50110"/>
    </source>
</evidence>
<dbReference type="Gene3D" id="3.40.50.2300">
    <property type="match status" value="2"/>
</dbReference>
<keyword evidence="3 6" id="KW-0597">Phosphoprotein</keyword>
<feature type="domain" description="Response regulatory" evidence="8">
    <location>
        <begin position="14"/>
        <end position="130"/>
    </location>
</feature>
<comment type="catalytic activity">
    <reaction evidence="1">
        <text>ATP + protein L-histidine = ADP + protein N-phospho-L-histidine.</text>
        <dbReference type="EC" id="2.7.13.3"/>
    </reaction>
</comment>
<dbReference type="CDD" id="cd00156">
    <property type="entry name" value="REC"/>
    <property type="match status" value="1"/>
</dbReference>
<proteinExistence type="predicted"/>
<dbReference type="PANTHER" id="PTHR43047:SF72">
    <property type="entry name" value="OSMOSENSING HISTIDINE PROTEIN KINASE SLN1"/>
    <property type="match status" value="1"/>
</dbReference>
<dbReference type="Gene3D" id="3.30.565.10">
    <property type="entry name" value="Histidine kinase-like ATPase, C-terminal domain"/>
    <property type="match status" value="1"/>
</dbReference>
<dbReference type="PROSITE" id="PS50110">
    <property type="entry name" value="RESPONSE_REGULATORY"/>
    <property type="match status" value="2"/>
</dbReference>
<evidence type="ECO:0000256" key="1">
    <source>
        <dbReference type="ARBA" id="ARBA00000085"/>
    </source>
</evidence>